<feature type="domain" description="HTH cro/C1-type" evidence="5">
    <location>
        <begin position="7"/>
        <end position="60"/>
    </location>
</feature>
<dbReference type="Gene3D" id="3.40.50.2300">
    <property type="match status" value="2"/>
</dbReference>
<organism evidence="6 7">
    <name type="scientific">Nitrospirillum viridazoti CBAmc</name>
    <dbReference type="NCBI Taxonomy" id="1441467"/>
    <lineage>
        <taxon>Bacteria</taxon>
        <taxon>Pseudomonadati</taxon>
        <taxon>Pseudomonadota</taxon>
        <taxon>Alphaproteobacteria</taxon>
        <taxon>Rhodospirillales</taxon>
        <taxon>Azospirillaceae</taxon>
        <taxon>Nitrospirillum</taxon>
        <taxon>Nitrospirillum viridazoti</taxon>
    </lineage>
</organism>
<dbReference type="PANTHER" id="PTHR30146:SF153">
    <property type="entry name" value="LACTOSE OPERON REPRESSOR"/>
    <property type="match status" value="1"/>
</dbReference>
<dbReference type="InterPro" id="IPR028082">
    <property type="entry name" value="Peripla_BP_I"/>
</dbReference>
<proteinExistence type="predicted"/>
<dbReference type="GO" id="GO:0000976">
    <property type="term" value="F:transcription cis-regulatory region binding"/>
    <property type="evidence" value="ECO:0007669"/>
    <property type="project" value="TreeGrafter"/>
</dbReference>
<protein>
    <submittedName>
        <fullName evidence="6">LacI family transcriptional regulator</fullName>
    </submittedName>
</protein>
<evidence type="ECO:0000256" key="2">
    <source>
        <dbReference type="ARBA" id="ARBA00023125"/>
    </source>
</evidence>
<keyword evidence="3" id="KW-0804">Transcription</keyword>
<feature type="domain" description="HTH lacI-type" evidence="4">
    <location>
        <begin position="12"/>
        <end position="66"/>
    </location>
</feature>
<dbReference type="Gene3D" id="1.10.260.40">
    <property type="entry name" value="lambda repressor-like DNA-binding domains"/>
    <property type="match status" value="1"/>
</dbReference>
<reference evidence="6 7" key="1">
    <citation type="submission" date="2017-06" db="EMBL/GenBank/DDBJ databases">
        <title>Complete genome sequence of Nitrospirillum amazonense strain CBAmC, an endophytic nitrogen-fixing and plant growth-promoting bacterium, isolated from sugarcane.</title>
        <authorList>
            <person name="Schwab S."/>
            <person name="dos Santos Teixeira K.R."/>
            <person name="Simoes Araujo J.L."/>
            <person name="Soares Vidal M."/>
            <person name="Borges de Freitas H.R."/>
            <person name="Rivello Crivelaro A.L."/>
            <person name="Bueno de Camargo Nunes A."/>
            <person name="dos Santos C.M."/>
            <person name="Palmeira da Silva Rosa D."/>
            <person name="da Silva Padilha D."/>
            <person name="da Silva E."/>
            <person name="Araujo Terra L."/>
            <person name="Soares Mendes V."/>
            <person name="Farinelli L."/>
            <person name="Magalhaes Cruz L."/>
            <person name="Baldani J.I."/>
        </authorList>
    </citation>
    <scope>NUCLEOTIDE SEQUENCE [LARGE SCALE GENOMIC DNA]</scope>
    <source>
        <strain evidence="6 7">CBAmC</strain>
    </source>
</reference>
<dbReference type="Pfam" id="PF13377">
    <property type="entry name" value="Peripla_BP_3"/>
    <property type="match status" value="1"/>
</dbReference>
<dbReference type="CDD" id="cd01392">
    <property type="entry name" value="HTH_LacI"/>
    <property type="match status" value="1"/>
</dbReference>
<evidence type="ECO:0000256" key="3">
    <source>
        <dbReference type="ARBA" id="ARBA00023163"/>
    </source>
</evidence>
<dbReference type="EMBL" id="CP022111">
    <property type="protein sequence ID" value="ASG22690.1"/>
    <property type="molecule type" value="Genomic_DNA"/>
</dbReference>
<keyword evidence="1" id="KW-0805">Transcription regulation</keyword>
<dbReference type="SUPFAM" id="SSF47413">
    <property type="entry name" value="lambda repressor-like DNA-binding domains"/>
    <property type="match status" value="1"/>
</dbReference>
<evidence type="ECO:0000256" key="1">
    <source>
        <dbReference type="ARBA" id="ARBA00023015"/>
    </source>
</evidence>
<dbReference type="PROSITE" id="PS50932">
    <property type="entry name" value="HTH_LACI_2"/>
    <property type="match status" value="1"/>
</dbReference>
<evidence type="ECO:0000259" key="4">
    <source>
        <dbReference type="PROSITE" id="PS50932"/>
    </source>
</evidence>
<dbReference type="GO" id="GO:0003700">
    <property type="term" value="F:DNA-binding transcription factor activity"/>
    <property type="evidence" value="ECO:0007669"/>
    <property type="project" value="TreeGrafter"/>
</dbReference>
<dbReference type="PANTHER" id="PTHR30146">
    <property type="entry name" value="LACI-RELATED TRANSCRIPTIONAL REPRESSOR"/>
    <property type="match status" value="1"/>
</dbReference>
<evidence type="ECO:0000259" key="5">
    <source>
        <dbReference type="PROSITE" id="PS50943"/>
    </source>
</evidence>
<evidence type="ECO:0000313" key="6">
    <source>
        <dbReference type="EMBL" id="ASG22690.1"/>
    </source>
</evidence>
<name>A0A248JVZ1_9PROT</name>
<dbReference type="InterPro" id="IPR010982">
    <property type="entry name" value="Lambda_DNA-bd_dom_sf"/>
</dbReference>
<dbReference type="AlphaFoldDB" id="A0A248JVZ1"/>
<dbReference type="RefSeq" id="WP_040846938.1">
    <property type="nucleotide sequence ID" value="NZ_CP022111.1"/>
</dbReference>
<dbReference type="InterPro" id="IPR000843">
    <property type="entry name" value="HTH_LacI"/>
</dbReference>
<dbReference type="Proteomes" id="UP000197153">
    <property type="component" value="Chromosome 2"/>
</dbReference>
<dbReference type="PROSITE" id="PS00356">
    <property type="entry name" value="HTH_LACI_1"/>
    <property type="match status" value="1"/>
</dbReference>
<dbReference type="PROSITE" id="PS50943">
    <property type="entry name" value="HTH_CROC1"/>
    <property type="match status" value="1"/>
</dbReference>
<dbReference type="SUPFAM" id="SSF53822">
    <property type="entry name" value="Periplasmic binding protein-like I"/>
    <property type="match status" value="1"/>
</dbReference>
<gene>
    <name evidence="6" type="ORF">Y958_17395</name>
</gene>
<keyword evidence="2" id="KW-0238">DNA-binding</keyword>
<sequence length="350" mass="36688">MEKRRGRSSQGVTIREVAARAGVSPMTVSRVINNENNVTPATSAAVMAAIQELKYTPNPAARRLAGSETFRIGLLYSNPSVAFLSEFLLGALDESSKTGHQLVVEKCGATAATEKAALQKLLQSGVDGVVLPPPLCEAKSILAEIAKSGVAAVAVAAGQPGPDVATVRIDNYKAAHRMTQHLLSLGHRTIGFIKGHPNQTVSDQRLHGFLDALSEAGLDPAAAPVEQGYFNYRSGLAAADKLLALKDRPTAIFAANDDMAAAVLATAHRLGLNVPVDLSIAGFDDTLIAGTIWPALTTVRQPIAAMGRAAVSMLLDEVKRRRGGGTSAPAQQLLRHTLVERESTAAPSGK</sequence>
<dbReference type="SMART" id="SM00354">
    <property type="entry name" value="HTH_LACI"/>
    <property type="match status" value="1"/>
</dbReference>
<dbReference type="InterPro" id="IPR046335">
    <property type="entry name" value="LacI/GalR-like_sensor"/>
</dbReference>
<dbReference type="CDD" id="cd01545">
    <property type="entry name" value="PBP1_SalR"/>
    <property type="match status" value="1"/>
</dbReference>
<accession>A0A248JVZ1</accession>
<evidence type="ECO:0000313" key="7">
    <source>
        <dbReference type="Proteomes" id="UP000197153"/>
    </source>
</evidence>
<keyword evidence="7" id="KW-1185">Reference proteome</keyword>
<dbReference type="Pfam" id="PF00356">
    <property type="entry name" value="LacI"/>
    <property type="match status" value="1"/>
</dbReference>
<dbReference type="InterPro" id="IPR001387">
    <property type="entry name" value="Cro/C1-type_HTH"/>
</dbReference>
<dbReference type="KEGG" id="nao:Y958_17395"/>